<keyword evidence="2" id="KW-1185">Reference proteome</keyword>
<dbReference type="Proteomes" id="UP000500826">
    <property type="component" value="Chromosome"/>
</dbReference>
<evidence type="ECO:0000313" key="1">
    <source>
        <dbReference type="EMBL" id="QJW84489.1"/>
    </source>
</evidence>
<gene>
    <name evidence="1" type="ORF">HK414_14495</name>
</gene>
<evidence type="ECO:0000313" key="2">
    <source>
        <dbReference type="Proteomes" id="UP000500826"/>
    </source>
</evidence>
<name>A0ABX6P364_9BURK</name>
<evidence type="ECO:0008006" key="3">
    <source>
        <dbReference type="Google" id="ProtNLM"/>
    </source>
</evidence>
<organism evidence="1 2">
    <name type="scientific">Ramlibacter terrae</name>
    <dbReference type="NCBI Taxonomy" id="2732511"/>
    <lineage>
        <taxon>Bacteria</taxon>
        <taxon>Pseudomonadati</taxon>
        <taxon>Pseudomonadota</taxon>
        <taxon>Betaproteobacteria</taxon>
        <taxon>Burkholderiales</taxon>
        <taxon>Comamonadaceae</taxon>
        <taxon>Ramlibacter</taxon>
    </lineage>
</organism>
<proteinExistence type="predicted"/>
<reference evidence="1 2" key="2">
    <citation type="submission" date="2020-05" db="EMBL/GenBank/DDBJ databases">
        <authorList>
            <person name="Khan S.A."/>
            <person name="Jeon C.O."/>
            <person name="Chun B.H."/>
        </authorList>
    </citation>
    <scope>NUCLEOTIDE SEQUENCE [LARGE SCALE GENOMIC DNA]</scope>
    <source>
        <strain evidence="1 2">H242</strain>
    </source>
</reference>
<protein>
    <recommendedName>
        <fullName evidence="3">HPF/RaiA family ribosome-associated protein</fullName>
    </recommendedName>
</protein>
<accession>A0ABX6P364</accession>
<dbReference type="EMBL" id="CP053418">
    <property type="protein sequence ID" value="QJW84489.1"/>
    <property type="molecule type" value="Genomic_DNA"/>
</dbReference>
<sequence>MRIEIQAIDRRASEIQETMAAIRAALEQVVDQIARVVVRLSAKTRRKQPLSRCVIEVHLTNGQVEIVEERQRRSGAAVRRALGRIWKAVAKR</sequence>
<reference evidence="1 2" key="1">
    <citation type="submission" date="2020-05" db="EMBL/GenBank/DDBJ databases">
        <title>Ramlibacter rhizophilus sp. nov., isolated from rhizosphere soil of national flower Mugunghwa from South Korea.</title>
        <authorList>
            <person name="Zheng-Fei Y."/>
            <person name="Huan T."/>
        </authorList>
    </citation>
    <scope>NUCLEOTIDE SEQUENCE [LARGE SCALE GENOMIC DNA]</scope>
    <source>
        <strain evidence="1 2">H242</strain>
    </source>
</reference>